<evidence type="ECO:0000313" key="2">
    <source>
        <dbReference type="Proteomes" id="UP000042738"/>
    </source>
</evidence>
<proteinExistence type="predicted"/>
<sequence length="118" mass="13279">MSQNTLNADSYVNSELSLLPNYTCFMTEKSKDRLDMFTDIVDLMAIFLGDTAQNKDADSVDARRMHSLFQVLSEELERIESGIFITGGIFSEFQGVTGLHIIERYGENKAEALLKDSD</sequence>
<dbReference type="RefSeq" id="WP_040263378.1">
    <property type="nucleotide sequence ID" value="NZ_CP050855.1"/>
</dbReference>
<dbReference type="GeneID" id="93735416"/>
<gene>
    <name evidence="1" type="ORF">SYMBAF_02620</name>
</gene>
<evidence type="ECO:0000313" key="1">
    <source>
        <dbReference type="EMBL" id="QLH62054.1"/>
    </source>
</evidence>
<dbReference type="EMBL" id="CP050855">
    <property type="protein sequence ID" value="QLH62054.1"/>
    <property type="molecule type" value="Genomic_DNA"/>
</dbReference>
<dbReference type="Proteomes" id="UP000042738">
    <property type="component" value="Chromosome"/>
</dbReference>
<dbReference type="STRING" id="138074.SYMBAF_100344"/>
<protein>
    <submittedName>
        <fullName evidence="1">Uncharacterized protein</fullName>
    </submittedName>
</protein>
<organism evidence="1 2">
    <name type="scientific">Serratia symbiotica</name>
    <dbReference type="NCBI Taxonomy" id="138074"/>
    <lineage>
        <taxon>Bacteria</taxon>
        <taxon>Pseudomonadati</taxon>
        <taxon>Pseudomonadota</taxon>
        <taxon>Gammaproteobacteria</taxon>
        <taxon>Enterobacterales</taxon>
        <taxon>Yersiniaceae</taxon>
        <taxon>Serratia</taxon>
    </lineage>
</organism>
<name>A0A068Z4Y7_9GAMM</name>
<dbReference type="AlphaFoldDB" id="A0A068Z4Y7"/>
<reference evidence="1 2" key="1">
    <citation type="journal article" date="2014" name="Genome Announc.">
        <title>Whole-Genome Sequence of Serratia symbiotica Strain CWBI-2.3T, a Free-Living Symbiont of the Black Bean Aphid Aphis fabae.</title>
        <authorList>
            <person name="Foray V."/>
            <person name="Grigorescu A.S."/>
            <person name="Sabri A."/>
            <person name="Haubruge E."/>
            <person name="Lognay G."/>
            <person name="Francis F."/>
            <person name="Fauconnier M.L."/>
            <person name="Hance T."/>
            <person name="Thonart P."/>
        </authorList>
    </citation>
    <scope>NUCLEOTIDE SEQUENCE [LARGE SCALE GENOMIC DNA]</scope>
    <source>
        <strain evidence="1">CWBI-2.3</strain>
    </source>
</reference>
<accession>A0A068Z4Y7</accession>